<feature type="transmembrane region" description="Helical" evidence="5">
    <location>
        <begin position="210"/>
        <end position="228"/>
    </location>
</feature>
<feature type="transmembrane region" description="Helical" evidence="5">
    <location>
        <begin position="91"/>
        <end position="110"/>
    </location>
</feature>
<dbReference type="Proteomes" id="UP000650511">
    <property type="component" value="Unassembled WGS sequence"/>
</dbReference>
<evidence type="ECO:0000256" key="3">
    <source>
        <dbReference type="ARBA" id="ARBA00022989"/>
    </source>
</evidence>
<evidence type="ECO:0000256" key="4">
    <source>
        <dbReference type="ARBA" id="ARBA00023136"/>
    </source>
</evidence>
<sequence>MTTRAGTTRPGAVLPLLRTAHIGPSVAVTTVVALLALALDLPGARAVAVTSAVFTGQLTVGWGNDLLDVERDRVAGRADKPLANGELAPSVVRRCLVVAAVACVVLSLLAGWRSGAVHLVVLVAFAHPYNYYFKATPWSWLPYAVAFGSLPAIVGLADRPSQWPATWMVAAAAMLGIAAHFLNALPDLADDAATGVRGLPHRLGAARSRLVATALLVLASVVAVLGPAGAPATWAWAVLGVVGALAAIALVGTGRRPFHAAVAIALVDVALLAVVAA</sequence>
<feature type="transmembrane region" description="Helical" evidence="5">
    <location>
        <begin position="258"/>
        <end position="276"/>
    </location>
</feature>
<accession>A0A8J3AD65</accession>
<evidence type="ECO:0000256" key="1">
    <source>
        <dbReference type="ARBA" id="ARBA00004141"/>
    </source>
</evidence>
<keyword evidence="7" id="KW-1185">Reference proteome</keyword>
<evidence type="ECO:0000313" key="6">
    <source>
        <dbReference type="EMBL" id="GGI04387.1"/>
    </source>
</evidence>
<dbReference type="Pfam" id="PF01040">
    <property type="entry name" value="UbiA"/>
    <property type="match status" value="1"/>
</dbReference>
<dbReference type="GO" id="GO:0016020">
    <property type="term" value="C:membrane"/>
    <property type="evidence" value="ECO:0007669"/>
    <property type="project" value="UniProtKB-SubCell"/>
</dbReference>
<reference evidence="6" key="1">
    <citation type="journal article" date="2014" name="Int. J. Syst. Evol. Microbiol.">
        <title>Complete genome sequence of Corynebacterium casei LMG S-19264T (=DSM 44701T), isolated from a smear-ripened cheese.</title>
        <authorList>
            <consortium name="US DOE Joint Genome Institute (JGI-PGF)"/>
            <person name="Walter F."/>
            <person name="Albersmeier A."/>
            <person name="Kalinowski J."/>
            <person name="Ruckert C."/>
        </authorList>
    </citation>
    <scope>NUCLEOTIDE SEQUENCE</scope>
    <source>
        <strain evidence="6">CGMCC 1.14988</strain>
    </source>
</reference>
<feature type="transmembrane region" description="Helical" evidence="5">
    <location>
        <begin position="140"/>
        <end position="157"/>
    </location>
</feature>
<keyword evidence="3 5" id="KW-1133">Transmembrane helix</keyword>
<dbReference type="InterPro" id="IPR044878">
    <property type="entry name" value="UbiA_sf"/>
</dbReference>
<keyword evidence="2 5" id="KW-0812">Transmembrane</keyword>
<feature type="transmembrane region" description="Helical" evidence="5">
    <location>
        <begin position="234"/>
        <end position="251"/>
    </location>
</feature>
<name>A0A8J3AD65_9ACTN</name>
<proteinExistence type="predicted"/>
<evidence type="ECO:0000313" key="7">
    <source>
        <dbReference type="Proteomes" id="UP000650511"/>
    </source>
</evidence>
<dbReference type="AlphaFoldDB" id="A0A8J3AD65"/>
<dbReference type="GO" id="GO:0016765">
    <property type="term" value="F:transferase activity, transferring alkyl or aryl (other than methyl) groups"/>
    <property type="evidence" value="ECO:0007669"/>
    <property type="project" value="InterPro"/>
</dbReference>
<evidence type="ECO:0000256" key="5">
    <source>
        <dbReference type="SAM" id="Phobius"/>
    </source>
</evidence>
<comment type="caution">
    <text evidence="6">The sequence shown here is derived from an EMBL/GenBank/DDBJ whole genome shotgun (WGS) entry which is preliminary data.</text>
</comment>
<feature type="transmembrane region" description="Helical" evidence="5">
    <location>
        <begin position="169"/>
        <end position="189"/>
    </location>
</feature>
<keyword evidence="4 5" id="KW-0472">Membrane</keyword>
<dbReference type="InterPro" id="IPR000537">
    <property type="entry name" value="UbiA_prenyltransferase"/>
</dbReference>
<evidence type="ECO:0008006" key="8">
    <source>
        <dbReference type="Google" id="ProtNLM"/>
    </source>
</evidence>
<dbReference type="Gene3D" id="1.10.357.140">
    <property type="entry name" value="UbiA prenyltransferase"/>
    <property type="match status" value="1"/>
</dbReference>
<reference evidence="6" key="2">
    <citation type="submission" date="2020-09" db="EMBL/GenBank/DDBJ databases">
        <authorList>
            <person name="Sun Q."/>
            <person name="Zhou Y."/>
        </authorList>
    </citation>
    <scope>NUCLEOTIDE SEQUENCE</scope>
    <source>
        <strain evidence="6">CGMCC 1.14988</strain>
    </source>
</reference>
<protein>
    <recommendedName>
        <fullName evidence="8">4-hydroxybenzoate polyprenyltransferase</fullName>
    </recommendedName>
</protein>
<comment type="subcellular location">
    <subcellularLocation>
        <location evidence="1">Membrane</location>
        <topology evidence="1">Multi-pass membrane protein</topology>
    </subcellularLocation>
</comment>
<dbReference type="RefSeq" id="WP_205745163.1">
    <property type="nucleotide sequence ID" value="NZ_BMHA01000003.1"/>
</dbReference>
<gene>
    <name evidence="6" type="ORF">GCM10011354_08840</name>
</gene>
<evidence type="ECO:0000256" key="2">
    <source>
        <dbReference type="ARBA" id="ARBA00022692"/>
    </source>
</evidence>
<dbReference type="EMBL" id="BMHA01000003">
    <property type="protein sequence ID" value="GGI04387.1"/>
    <property type="molecule type" value="Genomic_DNA"/>
</dbReference>
<organism evidence="6 7">
    <name type="scientific">Egicoccus halophilus</name>
    <dbReference type="NCBI Taxonomy" id="1670830"/>
    <lineage>
        <taxon>Bacteria</taxon>
        <taxon>Bacillati</taxon>
        <taxon>Actinomycetota</taxon>
        <taxon>Nitriliruptoria</taxon>
        <taxon>Egicoccales</taxon>
        <taxon>Egicoccaceae</taxon>
        <taxon>Egicoccus</taxon>
    </lineage>
</organism>